<evidence type="ECO:0000313" key="1">
    <source>
        <dbReference type="EMBL" id="EST48535.1"/>
    </source>
</evidence>
<evidence type="ECO:0000313" key="2">
    <source>
        <dbReference type="EMBL" id="KAH0573618.1"/>
    </source>
</evidence>
<dbReference type="Proteomes" id="UP000018208">
    <property type="component" value="Unassembled WGS sequence"/>
</dbReference>
<sequence length="85" mass="9877">MQSLNIEKLSLLPYVQITQQDIKKVQQVTNHPSYITLDDFQLRSQLADFTNFVDFNKIKELGAKNAQLQLHVFKITEAQTQLDLE</sequence>
<keyword evidence="3" id="KW-1185">Reference proteome</keyword>
<dbReference type="EMBL" id="AUWU02000004">
    <property type="protein sequence ID" value="KAH0573618.1"/>
    <property type="molecule type" value="Genomic_DNA"/>
</dbReference>
<proteinExistence type="predicted"/>
<name>V6LVB4_9EUKA</name>
<accession>V6LVB4</accession>
<reference evidence="1 2" key="1">
    <citation type="journal article" date="2014" name="PLoS Genet.">
        <title>The Genome of Spironucleus salmonicida Highlights a Fish Pathogen Adapted to Fluctuating Environments.</title>
        <authorList>
            <person name="Xu F."/>
            <person name="Jerlstrom-Hultqvist J."/>
            <person name="Einarsson E."/>
            <person name="Astvaldsson A."/>
            <person name="Svard S.G."/>
            <person name="Andersson J.O."/>
        </authorList>
    </citation>
    <scope>NUCLEOTIDE SEQUENCE</scope>
    <source>
        <strain evidence="2">ATCC 50377</strain>
    </source>
</reference>
<evidence type="ECO:0000313" key="3">
    <source>
        <dbReference type="Proteomes" id="UP000018208"/>
    </source>
</evidence>
<reference evidence="2" key="2">
    <citation type="submission" date="2020-12" db="EMBL/GenBank/DDBJ databases">
        <title>New Spironucleus salmonicida genome in near-complete chromosomes.</title>
        <authorList>
            <person name="Xu F."/>
            <person name="Kurt Z."/>
            <person name="Jimenez-Gonzalez A."/>
            <person name="Astvaldsson A."/>
            <person name="Andersson J.O."/>
            <person name="Svard S.G."/>
        </authorList>
    </citation>
    <scope>NUCLEOTIDE SEQUENCE</scope>
    <source>
        <strain evidence="2">ATCC 50377</strain>
    </source>
</reference>
<dbReference type="EMBL" id="KI545981">
    <property type="protein sequence ID" value="EST48535.1"/>
    <property type="molecule type" value="Genomic_DNA"/>
</dbReference>
<protein>
    <submittedName>
        <fullName evidence="1">Uncharacterized protein</fullName>
    </submittedName>
</protein>
<dbReference type="VEuPathDB" id="GiardiaDB:SS50377_23553"/>
<gene>
    <name evidence="1" type="ORF">SS50377_11146</name>
    <name evidence="2" type="ORF">SS50377_23553</name>
</gene>
<organism evidence="1">
    <name type="scientific">Spironucleus salmonicida</name>
    <dbReference type="NCBI Taxonomy" id="348837"/>
    <lineage>
        <taxon>Eukaryota</taxon>
        <taxon>Metamonada</taxon>
        <taxon>Diplomonadida</taxon>
        <taxon>Hexamitidae</taxon>
        <taxon>Hexamitinae</taxon>
        <taxon>Spironucleus</taxon>
    </lineage>
</organism>
<dbReference type="AlphaFoldDB" id="V6LVB4"/>